<evidence type="ECO:0000313" key="2">
    <source>
        <dbReference type="EMBL" id="TDK50441.1"/>
    </source>
</evidence>
<dbReference type="AlphaFoldDB" id="A0A4R5VDL4"/>
<dbReference type="EMBL" id="SMUV01000056">
    <property type="protein sequence ID" value="TDK50441.1"/>
    <property type="molecule type" value="Genomic_DNA"/>
</dbReference>
<organism evidence="2 3">
    <name type="scientific">Antarcticimicrobium luteum</name>
    <dbReference type="NCBI Taxonomy" id="2547397"/>
    <lineage>
        <taxon>Bacteria</taxon>
        <taxon>Pseudomonadati</taxon>
        <taxon>Pseudomonadota</taxon>
        <taxon>Alphaproteobacteria</taxon>
        <taxon>Rhodobacterales</taxon>
        <taxon>Paracoccaceae</taxon>
        <taxon>Antarcticimicrobium</taxon>
    </lineage>
</organism>
<dbReference type="Proteomes" id="UP000295301">
    <property type="component" value="Unassembled WGS sequence"/>
</dbReference>
<keyword evidence="1" id="KW-0732">Signal</keyword>
<accession>A0A4R5VDL4</accession>
<sequence>MKTARALIFPVICLFSLALALGLPAAPAAAETIYDCAATSNVKRSRYGKGSYIAPTLRLVIDEATGTATVYDSVIAAEHGGPIAAKLARGGNALRLNWSLLAPFRKNRKAKASYSLTLDLTRMTASIRVTVHGEFQDTLGKARCAVAK</sequence>
<evidence type="ECO:0000256" key="1">
    <source>
        <dbReference type="SAM" id="SignalP"/>
    </source>
</evidence>
<feature type="signal peptide" evidence="1">
    <location>
        <begin position="1"/>
        <end position="20"/>
    </location>
</feature>
<comment type="caution">
    <text evidence="2">The sequence shown here is derived from an EMBL/GenBank/DDBJ whole genome shotgun (WGS) entry which is preliminary data.</text>
</comment>
<proteinExistence type="predicted"/>
<gene>
    <name evidence="2" type="ORF">E1832_06405</name>
</gene>
<feature type="chain" id="PRO_5020307722" evidence="1">
    <location>
        <begin position="21"/>
        <end position="148"/>
    </location>
</feature>
<evidence type="ECO:0000313" key="3">
    <source>
        <dbReference type="Proteomes" id="UP000295301"/>
    </source>
</evidence>
<reference evidence="2 3" key="1">
    <citation type="submission" date="2019-03" db="EMBL/GenBank/DDBJ databases">
        <title>Ruegeria lutea sp. nov., a novel strain, isolated from marine sediment, the Masan Bay, South Korea.</title>
        <authorList>
            <person name="Kim J."/>
            <person name="Kim D.-Y."/>
            <person name="Lee S.-S."/>
        </authorList>
    </citation>
    <scope>NUCLEOTIDE SEQUENCE [LARGE SCALE GENOMIC DNA]</scope>
    <source>
        <strain evidence="2 3">318-1</strain>
    </source>
</reference>
<keyword evidence="3" id="KW-1185">Reference proteome</keyword>
<dbReference type="OrthoDB" id="7849141at2"/>
<dbReference type="RefSeq" id="WP_133358908.1">
    <property type="nucleotide sequence ID" value="NZ_SMUV01000056.1"/>
</dbReference>
<protein>
    <submittedName>
        <fullName evidence="2">Uncharacterized protein</fullName>
    </submittedName>
</protein>
<name>A0A4R5VDL4_9RHOB</name>